<gene>
    <name evidence="1" type="ORF">PSON_ATCC_30995.1.T1310014</name>
</gene>
<evidence type="ECO:0000313" key="2">
    <source>
        <dbReference type="Proteomes" id="UP000692954"/>
    </source>
</evidence>
<sequence>MTNNLNQKMKNLRQTNINNQKQIKKIQMHNLDTFLVLQVLKQCQSFLESKQKSIEKF</sequence>
<keyword evidence="2" id="KW-1185">Reference proteome</keyword>
<proteinExistence type="predicted"/>
<name>A0A8S1R1N0_9CILI</name>
<dbReference type="AlphaFoldDB" id="A0A8S1R1N0"/>
<dbReference type="Proteomes" id="UP000692954">
    <property type="component" value="Unassembled WGS sequence"/>
</dbReference>
<evidence type="ECO:0000313" key="1">
    <source>
        <dbReference type="EMBL" id="CAD8121217.1"/>
    </source>
</evidence>
<protein>
    <submittedName>
        <fullName evidence="1">Uncharacterized protein</fullName>
    </submittedName>
</protein>
<comment type="caution">
    <text evidence="1">The sequence shown here is derived from an EMBL/GenBank/DDBJ whole genome shotgun (WGS) entry which is preliminary data.</text>
</comment>
<organism evidence="1 2">
    <name type="scientific">Paramecium sonneborni</name>
    <dbReference type="NCBI Taxonomy" id="65129"/>
    <lineage>
        <taxon>Eukaryota</taxon>
        <taxon>Sar</taxon>
        <taxon>Alveolata</taxon>
        <taxon>Ciliophora</taxon>
        <taxon>Intramacronucleata</taxon>
        <taxon>Oligohymenophorea</taxon>
        <taxon>Peniculida</taxon>
        <taxon>Parameciidae</taxon>
        <taxon>Paramecium</taxon>
    </lineage>
</organism>
<reference evidence="1" key="1">
    <citation type="submission" date="2021-01" db="EMBL/GenBank/DDBJ databases">
        <authorList>
            <consortium name="Genoscope - CEA"/>
            <person name="William W."/>
        </authorList>
    </citation>
    <scope>NUCLEOTIDE SEQUENCE</scope>
</reference>
<dbReference type="EMBL" id="CAJJDN010000131">
    <property type="protein sequence ID" value="CAD8121217.1"/>
    <property type="molecule type" value="Genomic_DNA"/>
</dbReference>
<accession>A0A8S1R1N0</accession>